<evidence type="ECO:0000313" key="3">
    <source>
        <dbReference type="EMBL" id="CAE2231818.1"/>
    </source>
</evidence>
<feature type="domain" description="Amine oxidase" evidence="2">
    <location>
        <begin position="110"/>
        <end position="327"/>
    </location>
</feature>
<proteinExistence type="predicted"/>
<keyword evidence="1" id="KW-0732">Signal</keyword>
<dbReference type="PRINTS" id="PR00419">
    <property type="entry name" value="ADXRDTASE"/>
</dbReference>
<gene>
    <name evidence="3" type="ORF">VSP0166_LOCUS13566</name>
</gene>
<dbReference type="AlphaFoldDB" id="A0A7S4IK06"/>
<dbReference type="Pfam" id="PF13450">
    <property type="entry name" value="NAD_binding_8"/>
    <property type="match status" value="1"/>
</dbReference>
<accession>A0A7S4IK06</accession>
<evidence type="ECO:0000256" key="1">
    <source>
        <dbReference type="SAM" id="SignalP"/>
    </source>
</evidence>
<feature type="signal peptide" evidence="1">
    <location>
        <begin position="1"/>
        <end position="18"/>
    </location>
</feature>
<dbReference type="SUPFAM" id="SSF51905">
    <property type="entry name" value="FAD/NAD(P)-binding domain"/>
    <property type="match status" value="1"/>
</dbReference>
<dbReference type="Pfam" id="PF01593">
    <property type="entry name" value="Amino_oxidase"/>
    <property type="match status" value="1"/>
</dbReference>
<dbReference type="PANTHER" id="PTHR16128">
    <property type="entry name" value="FAD/NAD(P)-BINDING OXIDOREDUCTASE FAMILY PROTEIN"/>
    <property type="match status" value="1"/>
</dbReference>
<dbReference type="Gene3D" id="3.90.660.10">
    <property type="match status" value="1"/>
</dbReference>
<dbReference type="InterPro" id="IPR036188">
    <property type="entry name" value="FAD/NAD-bd_sf"/>
</dbReference>
<dbReference type="InterPro" id="IPR002937">
    <property type="entry name" value="Amino_oxidase"/>
</dbReference>
<dbReference type="PANTHER" id="PTHR16128:SF5">
    <property type="entry name" value="FAD_NAD(P)-BINDING OXIDOREDUCTASE FAMILY PROTEIN"/>
    <property type="match status" value="1"/>
</dbReference>
<organism evidence="3">
    <name type="scientific">Vannella robusta</name>
    <dbReference type="NCBI Taxonomy" id="1487602"/>
    <lineage>
        <taxon>Eukaryota</taxon>
        <taxon>Amoebozoa</taxon>
        <taxon>Discosea</taxon>
        <taxon>Flabellinia</taxon>
        <taxon>Vannellidae</taxon>
        <taxon>Vannella</taxon>
    </lineage>
</organism>
<protein>
    <recommendedName>
        <fullName evidence="2">Amine oxidase domain-containing protein</fullName>
    </recommendedName>
</protein>
<dbReference type="EMBL" id="HBKP01019141">
    <property type="protein sequence ID" value="CAE2231818.1"/>
    <property type="molecule type" value="Transcribed_RNA"/>
</dbReference>
<dbReference type="Gene3D" id="3.50.50.60">
    <property type="entry name" value="FAD/NAD(P)-binding domain"/>
    <property type="match status" value="1"/>
</dbReference>
<sequence>MPHRVGIVGCGLAGLVAARVLSSSGCEVVVWDKSRGPGGRLAAKRSPHGDIDFGAQYFTCSDSVFIEQVDKWVENGVVVPWEVSPAVIDVPGRIEAKESSTKRFVGSLKMTSISRELEKDIKSLVHYETLITSVTRHENQWKISTNEDTVGVVDTVIVNTPPKQALPFLEQNSELHKTVNSVHMNPCWAISLTFSDPLDLSIESAFVNCGKLSWIAKNGSKANRTQVPETWVLHANPEWSNDNLERSPSDIESLLAEEFFTVLGIERKRYIHSIVHRWRYSIAKNPLSSDGYLLSQDKTLGVCGDWCNNGKVEGAYMSGYLLAQQLLRIKQ</sequence>
<reference evidence="3" key="1">
    <citation type="submission" date="2021-01" db="EMBL/GenBank/DDBJ databases">
        <authorList>
            <person name="Corre E."/>
            <person name="Pelletier E."/>
            <person name="Niang G."/>
            <person name="Scheremetjew M."/>
            <person name="Finn R."/>
            <person name="Kale V."/>
            <person name="Holt S."/>
            <person name="Cochrane G."/>
            <person name="Meng A."/>
            <person name="Brown T."/>
            <person name="Cohen L."/>
        </authorList>
    </citation>
    <scope>NUCLEOTIDE SEQUENCE</scope>
    <source>
        <strain evidence="3">DIVA3 518/3/11/1/6</strain>
    </source>
</reference>
<feature type="chain" id="PRO_5031326780" description="Amine oxidase domain-containing protein" evidence="1">
    <location>
        <begin position="19"/>
        <end position="331"/>
    </location>
</feature>
<dbReference type="GO" id="GO:0016491">
    <property type="term" value="F:oxidoreductase activity"/>
    <property type="evidence" value="ECO:0007669"/>
    <property type="project" value="InterPro"/>
</dbReference>
<name>A0A7S4IK06_9EUKA</name>
<evidence type="ECO:0000259" key="2">
    <source>
        <dbReference type="Pfam" id="PF01593"/>
    </source>
</evidence>